<dbReference type="EC" id="2.3.-.-" evidence="2"/>
<keyword evidence="2" id="KW-0012">Acyltransferase</keyword>
<dbReference type="EMBL" id="JBHRZH010000043">
    <property type="protein sequence ID" value="MFC3765832.1"/>
    <property type="molecule type" value="Genomic_DNA"/>
</dbReference>
<dbReference type="Gene3D" id="3.40.630.30">
    <property type="match status" value="1"/>
</dbReference>
<dbReference type="InterPro" id="IPR017255">
    <property type="entry name" value="AcTrfase_GNAT_prd"/>
</dbReference>
<dbReference type="Proteomes" id="UP001595699">
    <property type="component" value="Unassembled WGS sequence"/>
</dbReference>
<feature type="domain" description="N-acetyltransferase" evidence="1">
    <location>
        <begin position="3"/>
        <end position="151"/>
    </location>
</feature>
<dbReference type="CDD" id="cd04301">
    <property type="entry name" value="NAT_SF"/>
    <property type="match status" value="1"/>
</dbReference>
<comment type="caution">
    <text evidence="2">The sequence shown here is derived from an EMBL/GenBank/DDBJ whole genome shotgun (WGS) entry which is preliminary data.</text>
</comment>
<dbReference type="PIRSF" id="PIRSF037663">
    <property type="entry name" value="Acetyltransf_GNAT_prd"/>
    <property type="match status" value="1"/>
</dbReference>
<name>A0ABV7YLG7_9ACTN</name>
<organism evidence="2 3">
    <name type="scientific">Tenggerimyces flavus</name>
    <dbReference type="NCBI Taxonomy" id="1708749"/>
    <lineage>
        <taxon>Bacteria</taxon>
        <taxon>Bacillati</taxon>
        <taxon>Actinomycetota</taxon>
        <taxon>Actinomycetes</taxon>
        <taxon>Propionibacteriales</taxon>
        <taxon>Nocardioidaceae</taxon>
        <taxon>Tenggerimyces</taxon>
    </lineage>
</organism>
<dbReference type="InterPro" id="IPR016181">
    <property type="entry name" value="Acyl_CoA_acyltransferase"/>
</dbReference>
<evidence type="ECO:0000313" key="3">
    <source>
        <dbReference type="Proteomes" id="UP001595699"/>
    </source>
</evidence>
<accession>A0ABV7YLG7</accession>
<dbReference type="RefSeq" id="WP_205121098.1">
    <property type="nucleotide sequence ID" value="NZ_JAFBCM010000001.1"/>
</dbReference>
<reference evidence="3" key="1">
    <citation type="journal article" date="2019" name="Int. J. Syst. Evol. Microbiol.">
        <title>The Global Catalogue of Microorganisms (GCM) 10K type strain sequencing project: providing services to taxonomists for standard genome sequencing and annotation.</title>
        <authorList>
            <consortium name="The Broad Institute Genomics Platform"/>
            <consortium name="The Broad Institute Genome Sequencing Center for Infectious Disease"/>
            <person name="Wu L."/>
            <person name="Ma J."/>
        </authorList>
    </citation>
    <scope>NUCLEOTIDE SEQUENCE [LARGE SCALE GENOMIC DNA]</scope>
    <source>
        <strain evidence="3">CGMCC 4.7241</strain>
    </source>
</reference>
<dbReference type="SUPFAM" id="SSF55729">
    <property type="entry name" value="Acyl-CoA N-acyltransferases (Nat)"/>
    <property type="match status" value="1"/>
</dbReference>
<dbReference type="PROSITE" id="PS51186">
    <property type="entry name" value="GNAT"/>
    <property type="match status" value="1"/>
</dbReference>
<dbReference type="InterPro" id="IPR000182">
    <property type="entry name" value="GNAT_dom"/>
</dbReference>
<evidence type="ECO:0000259" key="1">
    <source>
        <dbReference type="PROSITE" id="PS51186"/>
    </source>
</evidence>
<keyword evidence="3" id="KW-1185">Reference proteome</keyword>
<dbReference type="GO" id="GO:0016746">
    <property type="term" value="F:acyltransferase activity"/>
    <property type="evidence" value="ECO:0007669"/>
    <property type="project" value="UniProtKB-KW"/>
</dbReference>
<gene>
    <name evidence="2" type="ORF">ACFOUW_33700</name>
</gene>
<keyword evidence="2" id="KW-0808">Transferase</keyword>
<dbReference type="Pfam" id="PF00583">
    <property type="entry name" value="Acetyltransf_1"/>
    <property type="match status" value="1"/>
</dbReference>
<evidence type="ECO:0000313" key="2">
    <source>
        <dbReference type="EMBL" id="MFC3765832.1"/>
    </source>
</evidence>
<sequence length="156" mass="16787">MPTDIVPFPQDRYAEVLGELLAAHEEFWDGRDLRALHAATWFRQFGGWALLAMDGPVIAGYLCGTVTADGLGYVQLVATRQPYRGRGIARDLWATFTANARKAGATRLEAVTSPGNAGSIAFHRSLGMTAEEIANYAGNGGTTVLFRRDLDDAGSP</sequence>
<proteinExistence type="predicted"/>
<protein>
    <submittedName>
        <fullName evidence="2">GNAT family N-acetyltransferase</fullName>
        <ecNumber evidence="2">2.3.-.-</ecNumber>
    </submittedName>
</protein>